<proteinExistence type="predicted"/>
<dbReference type="InterPro" id="IPR020841">
    <property type="entry name" value="PKS_Beta-ketoAc_synthase_dom"/>
</dbReference>
<accession>A0A9P3FB04</accession>
<dbReference type="EMBL" id="BOLY01000002">
    <property type="protein sequence ID" value="GIZ40786.1"/>
    <property type="molecule type" value="Genomic_DNA"/>
</dbReference>
<dbReference type="InterPro" id="IPR020806">
    <property type="entry name" value="PKS_PP-bd"/>
</dbReference>
<dbReference type="PANTHER" id="PTHR43775">
    <property type="entry name" value="FATTY ACID SYNTHASE"/>
    <property type="match status" value="1"/>
</dbReference>
<dbReference type="CDD" id="cd02440">
    <property type="entry name" value="AdoMet_MTases"/>
    <property type="match status" value="1"/>
</dbReference>
<dbReference type="InterPro" id="IPR013217">
    <property type="entry name" value="Methyltransf_12"/>
</dbReference>
<comment type="caution">
    <text evidence="12">The sequence shown here is derived from an EMBL/GenBank/DDBJ whole genome shotgun (WGS) entry which is preliminary data.</text>
</comment>
<feature type="region of interest" description="N-terminal hotdog fold" evidence="7">
    <location>
        <begin position="1282"/>
        <end position="1409"/>
    </location>
</feature>
<feature type="compositionally biased region" description="Polar residues" evidence="8">
    <location>
        <begin position="1741"/>
        <end position="1753"/>
    </location>
</feature>
<dbReference type="PROSITE" id="PS00606">
    <property type="entry name" value="KS3_1"/>
    <property type="match status" value="1"/>
</dbReference>
<dbReference type="PROSITE" id="PS52004">
    <property type="entry name" value="KS3_2"/>
    <property type="match status" value="1"/>
</dbReference>
<dbReference type="InterPro" id="IPR036736">
    <property type="entry name" value="ACP-like_sf"/>
</dbReference>
<protein>
    <recommendedName>
        <fullName evidence="14">Polyketide synthase</fullName>
    </recommendedName>
</protein>
<dbReference type="InterPro" id="IPR018201">
    <property type="entry name" value="Ketoacyl_synth_AS"/>
</dbReference>
<evidence type="ECO:0000256" key="8">
    <source>
        <dbReference type="SAM" id="MobiDB-lite"/>
    </source>
</evidence>
<gene>
    <name evidence="12" type="ORF">CKM354_000411200</name>
</gene>
<dbReference type="InterPro" id="IPR014043">
    <property type="entry name" value="Acyl_transferase_dom"/>
</dbReference>
<dbReference type="InterPro" id="IPR016039">
    <property type="entry name" value="Thiolase-like"/>
</dbReference>
<feature type="region of interest" description="Disordered" evidence="8">
    <location>
        <begin position="1598"/>
        <end position="1620"/>
    </location>
</feature>
<evidence type="ECO:0000313" key="12">
    <source>
        <dbReference type="EMBL" id="GIZ40786.1"/>
    </source>
</evidence>
<dbReference type="GeneID" id="68289687"/>
<dbReference type="GO" id="GO:0032259">
    <property type="term" value="P:methylation"/>
    <property type="evidence" value="ECO:0007669"/>
    <property type="project" value="UniProtKB-KW"/>
</dbReference>
<feature type="domain" description="PKS/mFAS DH" evidence="11">
    <location>
        <begin position="1282"/>
        <end position="1590"/>
    </location>
</feature>
<dbReference type="SMART" id="SM00825">
    <property type="entry name" value="PKS_KS"/>
    <property type="match status" value="1"/>
</dbReference>
<dbReference type="Gene3D" id="3.40.366.10">
    <property type="entry name" value="Malonyl-Coenzyme A Acyl Carrier Protein, domain 2"/>
    <property type="match status" value="2"/>
</dbReference>
<evidence type="ECO:0000313" key="13">
    <source>
        <dbReference type="Proteomes" id="UP000825890"/>
    </source>
</evidence>
<keyword evidence="13" id="KW-1185">Reference proteome</keyword>
<evidence type="ECO:0000256" key="7">
    <source>
        <dbReference type="PROSITE-ProRule" id="PRU01363"/>
    </source>
</evidence>
<keyword evidence="3" id="KW-0597">Phosphoprotein</keyword>
<evidence type="ECO:0000256" key="3">
    <source>
        <dbReference type="ARBA" id="ARBA00022553"/>
    </source>
</evidence>
<dbReference type="GO" id="GO:0006633">
    <property type="term" value="P:fatty acid biosynthetic process"/>
    <property type="evidence" value="ECO:0007669"/>
    <property type="project" value="InterPro"/>
</dbReference>
<evidence type="ECO:0000259" key="9">
    <source>
        <dbReference type="PROSITE" id="PS50075"/>
    </source>
</evidence>
<evidence type="ECO:0008006" key="14">
    <source>
        <dbReference type="Google" id="ProtNLM"/>
    </source>
</evidence>
<dbReference type="Pfam" id="PF00109">
    <property type="entry name" value="ketoacyl-synt"/>
    <property type="match status" value="1"/>
</dbReference>
<dbReference type="SUPFAM" id="SSF53901">
    <property type="entry name" value="Thiolase-like"/>
    <property type="match status" value="1"/>
</dbReference>
<organism evidence="12 13">
    <name type="scientific">Cercospora kikuchii</name>
    <dbReference type="NCBI Taxonomy" id="84275"/>
    <lineage>
        <taxon>Eukaryota</taxon>
        <taxon>Fungi</taxon>
        <taxon>Dikarya</taxon>
        <taxon>Ascomycota</taxon>
        <taxon>Pezizomycotina</taxon>
        <taxon>Dothideomycetes</taxon>
        <taxon>Dothideomycetidae</taxon>
        <taxon>Mycosphaerellales</taxon>
        <taxon>Mycosphaerellaceae</taxon>
        <taxon>Cercospora</taxon>
    </lineage>
</organism>
<dbReference type="SMART" id="SM00827">
    <property type="entry name" value="PKS_AT"/>
    <property type="match status" value="1"/>
</dbReference>
<dbReference type="Pfam" id="PF00550">
    <property type="entry name" value="PP-binding"/>
    <property type="match status" value="2"/>
</dbReference>
<feature type="compositionally biased region" description="Polar residues" evidence="8">
    <location>
        <begin position="1599"/>
        <end position="1608"/>
    </location>
</feature>
<keyword evidence="6" id="KW-0511">Multifunctional enzyme</keyword>
<evidence type="ECO:0000256" key="6">
    <source>
        <dbReference type="ARBA" id="ARBA00023268"/>
    </source>
</evidence>
<dbReference type="Proteomes" id="UP000825890">
    <property type="component" value="Unassembled WGS sequence"/>
</dbReference>
<dbReference type="Pfam" id="PF16073">
    <property type="entry name" value="SAT"/>
    <property type="match status" value="1"/>
</dbReference>
<dbReference type="SUPFAM" id="SSF52151">
    <property type="entry name" value="FabD/lysophospholipase-like"/>
    <property type="match status" value="1"/>
</dbReference>
<evidence type="ECO:0000259" key="10">
    <source>
        <dbReference type="PROSITE" id="PS52004"/>
    </source>
</evidence>
<sequence>METIPSLVAFGALAPWPSLNWQVRLRAILKENRALEPIVAAVLELSSLWEALRGNDYDLDQSSGKFAAEDLAEWLAGDTNEHHCQENRNAITMPITVISHIVQYLEFLRQSDNSVDHASLLEHVARRGGIQGFCAGLLSALAVASASHESDIGLFAASSIRLAFCAGVYVDLDQERSTRFTRLAVRWPRGTLCSTIEQVLATFPDTYISVLRDERDATITCPESELKPLQEALAREGVSTRDTGSLGRYHHEAYKGIPERILQVCGPHLESAFANVSLVLSNTDGTPFRENNVVIMALRSLLEDQANWHDTMSKAAATVTAADVGSYILGIGMDAIPQSVVRRAHTRKMATNTIELTEVMPPRTHRASISFTPSINDNDPKHAIAVIGMSCKFPGADSVDEFWKLLLERRSMLSKMPAERFKAGALSRSNDDMKFWGNFIADIDAWDNKFFRKSAREALSTDPQQRHLLQVTYQALQDSGYLADTSQPRDIGAYIGACSSDYDFNVASHPPTAYSTIGTLRAFLSGRISHHFGWSGPSLTFDTACSSSAVAIHTACRALQNGECSQAIAGGATLFSSPYLYENLAAAHFLSPSGATKPFDAGADGYCRGEGVGVVVLKRLDDAIANGDAIRGLILGSAVNQNSNCVPITVPHSESQASLYRKAAKEAGINPHSIDFVEAHGTGTPVGDPIEMESIREAFASATHRSSPLFVSSVKGAIGHLEGASGVAALIKAILQLEHREVVPQASFNTLNPRIPPLEPNHIHIPTTAQKLGQQRLTACVNNYGAAGSNATLMLSEAPRRQPGSSRSAISERYPIMLSAASPGSLIAYCKALNTFVSSRRGSHAPAEHSKLLHNLAYSLSRHQDQSHTHALAFTTSSADLGELQTQLQKQTVEHNTIIERRQQPPLVLCFGGQGADSIALDRRVWESSTILRRHLDRCHALLLEMGYPGIYPYIFETEPVTDVVAHNSILFAMQYASAQSWIDAGLQVDCLVGHSLGQLTALSVSGILTLRDGLKFVAGRAALMVQRWGEEPGSMVVLDADEEKTCQMTSALSKENPQHQYEIACYNGPKCHVVVGDRMSAAALINEAKRIGMRHKALDVKYGFHSRFTDDLYPELDQLAASLEIHKPRIALESCTKDSSWDAPTSKLIAAHTRDPVYFKQAVQRVSERLDPCTWLEAGSNSTVVGLAARIVGVSSDVPNKFLPVALNKPNSLESLADTTVDLWKRGHKLQFWNFHHSQQADYDVLRLPPYQFEKNKHWLELVIPAPAQTLSQSKAQPSSPQLPATLISLIKSDWQGHRFAINPRSPEFEILAKGHNVLGKCSCPPSIYVDLAARAAYHVRRDNQDQVFPELTGLQIGPSMSLDAEGSIELLLQPFGADWKFSLKTALPDNKWIEHASGIVGLQTKNAAMNADFVRFERLANRDLITTLLRDAEESLSGSMVYKVLSSLVDYAEHYRGVRHICARGQQVAGRVVLPKELASCLYEGSIINSALLNYFTQVAGIYANFMCNRPEGQIYKLSSVDTVRTGPSFQPLIASSFSEAVYEVLVYASPGAQEVANDIFVYDAATGRIVLYILGAVFKSLELAPAATVHAVTPSLEPTSTMTRSHNPEAPSPPGKGALTLDNSVQRKHVPHISTASSHAIRDTKGAIHARLCDILQELADIRPADVTGSATFDGLGIDSLMIMEIVGELAKAFGLELYLDDVVDLENMDALLAYLERRGCRSAKAGSFESDARRQSETSSTELSPRTSRAMSYGSIATPLTPASEIAWQSGDLAPRLSALVCAYLELDTELHGPENLADLGFDSLVAIEITSDIRRQFSLVVDLEDLDDRSTFADLVHLVTGEKMPCTPAIPDSAGCKRLVVAPQNNPPHPVHAPSPSNVIVASTLFDNVRLKFDAYAEHTGFQGFWAQVHPLQSQLVAAYVVEALEQLGCDLKALSTGQKVPSIHLETKHKHLLARMQLILADAGLLESRNNSYFRTEKPMPNERSSALFSEMLARHPKHTSETKLLNITASNLADCLTGKADPLRLLFADPVNKEILADVYDSAPMCQAITRLLADYLSQILSSPSHSPSPSNEPFRICEVGAGTGATARHIVAFLETLGINFEYHFTDISGALVSAAKRKFRNLPGYDKLIFSNLDCNVLPAEELRGKFDIVIATNCIHATPHASRSAKNVRALLKSDGVFCLVEFTRSLYWFDLVYGLLEGWWLFDDGRTHALADEHFWDKSLRDAGFGHVSWTDGDTLESQTMRLICAFP</sequence>
<dbReference type="InterPro" id="IPR032088">
    <property type="entry name" value="SAT"/>
</dbReference>
<keyword evidence="4" id="KW-0489">Methyltransferase</keyword>
<dbReference type="SUPFAM" id="SSF55048">
    <property type="entry name" value="Probable ACP-binding domain of malonyl-CoA ACP transacylase"/>
    <property type="match status" value="1"/>
</dbReference>
<dbReference type="InterPro" id="IPR042104">
    <property type="entry name" value="PKS_dehydratase_sf"/>
</dbReference>
<feature type="region of interest" description="Disordered" evidence="8">
    <location>
        <begin position="1730"/>
        <end position="1753"/>
    </location>
</feature>
<dbReference type="GO" id="GO:0004312">
    <property type="term" value="F:fatty acid synthase activity"/>
    <property type="evidence" value="ECO:0007669"/>
    <property type="project" value="TreeGrafter"/>
</dbReference>
<dbReference type="SMART" id="SM00823">
    <property type="entry name" value="PKS_PP"/>
    <property type="match status" value="2"/>
</dbReference>
<keyword evidence="5" id="KW-0808">Transferase</keyword>
<dbReference type="Gene3D" id="3.40.47.10">
    <property type="match status" value="1"/>
</dbReference>
<dbReference type="Pfam" id="PF02801">
    <property type="entry name" value="Ketoacyl-synt_C"/>
    <property type="match status" value="1"/>
</dbReference>
<dbReference type="SUPFAM" id="SSF53335">
    <property type="entry name" value="S-adenosyl-L-methionine-dependent methyltransferases"/>
    <property type="match status" value="1"/>
</dbReference>
<dbReference type="Pfam" id="PF00698">
    <property type="entry name" value="Acyl_transf_1"/>
    <property type="match status" value="1"/>
</dbReference>
<dbReference type="Gene3D" id="3.30.70.3290">
    <property type="match status" value="1"/>
</dbReference>
<dbReference type="GO" id="GO:0044550">
    <property type="term" value="P:secondary metabolite biosynthetic process"/>
    <property type="evidence" value="ECO:0007669"/>
    <property type="project" value="TreeGrafter"/>
</dbReference>
<dbReference type="CDD" id="cd00833">
    <property type="entry name" value="PKS"/>
    <property type="match status" value="1"/>
</dbReference>
<feature type="domain" description="Carrier" evidence="9">
    <location>
        <begin position="1649"/>
        <end position="1723"/>
    </location>
</feature>
<dbReference type="InterPro" id="IPR006162">
    <property type="entry name" value="Ppantetheine_attach_site"/>
</dbReference>
<dbReference type="PANTHER" id="PTHR43775:SF21">
    <property type="entry name" value="NON-REDUCING POLYKETIDE SYNTHASE AUSA-RELATED"/>
    <property type="match status" value="1"/>
</dbReference>
<dbReference type="Gene3D" id="3.10.129.110">
    <property type="entry name" value="Polyketide synthase dehydratase"/>
    <property type="match status" value="1"/>
</dbReference>
<dbReference type="InterPro" id="IPR016035">
    <property type="entry name" value="Acyl_Trfase/lysoPLipase"/>
</dbReference>
<evidence type="ECO:0000256" key="4">
    <source>
        <dbReference type="ARBA" id="ARBA00022603"/>
    </source>
</evidence>
<dbReference type="InterPro" id="IPR050091">
    <property type="entry name" value="PKS_NRPS_Biosynth_Enz"/>
</dbReference>
<dbReference type="PROSITE" id="PS50075">
    <property type="entry name" value="CARRIER"/>
    <property type="match status" value="2"/>
</dbReference>
<dbReference type="Pfam" id="PF08242">
    <property type="entry name" value="Methyltransf_12"/>
    <property type="match status" value="1"/>
</dbReference>
<dbReference type="GO" id="GO:0004315">
    <property type="term" value="F:3-oxoacyl-[acyl-carrier-protein] synthase activity"/>
    <property type="evidence" value="ECO:0007669"/>
    <property type="project" value="InterPro"/>
</dbReference>
<dbReference type="Gene3D" id="3.40.50.150">
    <property type="entry name" value="Vaccinia Virus protein VP39"/>
    <property type="match status" value="1"/>
</dbReference>
<dbReference type="Pfam" id="PF18558">
    <property type="entry name" value="HTH_51"/>
    <property type="match status" value="1"/>
</dbReference>
<dbReference type="GO" id="GO:0008168">
    <property type="term" value="F:methyltransferase activity"/>
    <property type="evidence" value="ECO:0007669"/>
    <property type="project" value="UniProtKB-KW"/>
</dbReference>
<reference evidence="12 13" key="1">
    <citation type="submission" date="2021-01" db="EMBL/GenBank/DDBJ databases">
        <title>Cercospora kikuchii MAFF 305040 whole genome shotgun sequence.</title>
        <authorList>
            <person name="Kashiwa T."/>
            <person name="Suzuki T."/>
        </authorList>
    </citation>
    <scope>NUCLEOTIDE SEQUENCE [LARGE SCALE GENOMIC DNA]</scope>
    <source>
        <strain evidence="12 13">MAFF 305040</strain>
    </source>
</reference>
<evidence type="ECO:0000256" key="1">
    <source>
        <dbReference type="ARBA" id="ARBA00005179"/>
    </source>
</evidence>
<dbReference type="OrthoDB" id="429813at2759"/>
<dbReference type="RefSeq" id="XP_044655273.1">
    <property type="nucleotide sequence ID" value="XM_044799338.1"/>
</dbReference>
<evidence type="ECO:0000256" key="5">
    <source>
        <dbReference type="ARBA" id="ARBA00022679"/>
    </source>
</evidence>
<dbReference type="Gene3D" id="1.10.1200.10">
    <property type="entry name" value="ACP-like"/>
    <property type="match status" value="2"/>
</dbReference>
<dbReference type="PROSITE" id="PS52019">
    <property type="entry name" value="PKS_MFAS_DH"/>
    <property type="match status" value="1"/>
</dbReference>
<dbReference type="SUPFAM" id="SSF47336">
    <property type="entry name" value="ACP-like"/>
    <property type="match status" value="2"/>
</dbReference>
<comment type="caution">
    <text evidence="7">Lacks conserved residue(s) required for the propagation of feature annotation.</text>
</comment>
<dbReference type="InterPro" id="IPR009081">
    <property type="entry name" value="PP-bd_ACP"/>
</dbReference>
<keyword evidence="2" id="KW-0596">Phosphopantetheine</keyword>
<evidence type="ECO:0000256" key="2">
    <source>
        <dbReference type="ARBA" id="ARBA00022450"/>
    </source>
</evidence>
<dbReference type="InterPro" id="IPR041068">
    <property type="entry name" value="HTH_51"/>
</dbReference>
<dbReference type="InterPro" id="IPR016036">
    <property type="entry name" value="Malonyl_transacylase_ACP-bd"/>
</dbReference>
<dbReference type="InterPro" id="IPR029063">
    <property type="entry name" value="SAM-dependent_MTases_sf"/>
</dbReference>
<dbReference type="GO" id="GO:0031177">
    <property type="term" value="F:phosphopantetheine binding"/>
    <property type="evidence" value="ECO:0007669"/>
    <property type="project" value="InterPro"/>
</dbReference>
<feature type="domain" description="Carrier" evidence="9">
    <location>
        <begin position="1772"/>
        <end position="1848"/>
    </location>
</feature>
<dbReference type="InterPro" id="IPR049900">
    <property type="entry name" value="PKS_mFAS_DH"/>
</dbReference>
<dbReference type="PROSITE" id="PS00012">
    <property type="entry name" value="PHOSPHOPANTETHEINE"/>
    <property type="match status" value="2"/>
</dbReference>
<dbReference type="InterPro" id="IPR014031">
    <property type="entry name" value="Ketoacyl_synth_C"/>
</dbReference>
<feature type="domain" description="Ketosynthase family 3 (KS3)" evidence="10">
    <location>
        <begin position="381"/>
        <end position="797"/>
    </location>
</feature>
<feature type="region of interest" description="C-terminal hotdog fold" evidence="7">
    <location>
        <begin position="1435"/>
        <end position="1590"/>
    </location>
</feature>
<dbReference type="InterPro" id="IPR014030">
    <property type="entry name" value="Ketoacyl_synth_N"/>
</dbReference>
<name>A0A9P3FB04_9PEZI</name>
<comment type="pathway">
    <text evidence="1">Secondary metabolite biosynthesis.</text>
</comment>
<dbReference type="InterPro" id="IPR001227">
    <property type="entry name" value="Ac_transferase_dom_sf"/>
</dbReference>
<evidence type="ECO:0000259" key="11">
    <source>
        <dbReference type="PROSITE" id="PS52019"/>
    </source>
</evidence>